<dbReference type="InterPro" id="IPR011053">
    <property type="entry name" value="Single_hybrid_motif"/>
</dbReference>
<dbReference type="InterPro" id="IPR017453">
    <property type="entry name" value="GCV_H_sub"/>
</dbReference>
<dbReference type="Gene3D" id="2.40.50.100">
    <property type="match status" value="1"/>
</dbReference>
<accession>A0ABY2SG36</accession>
<protein>
    <recommendedName>
        <fullName evidence="3">Glycine cleavage system H protein</fullName>
    </recommendedName>
</protein>
<evidence type="ECO:0000256" key="3">
    <source>
        <dbReference type="HAMAP-Rule" id="MF_00272"/>
    </source>
</evidence>
<dbReference type="HAMAP" id="MF_00272">
    <property type="entry name" value="GcvH"/>
    <property type="match status" value="1"/>
</dbReference>
<evidence type="ECO:0000313" key="6">
    <source>
        <dbReference type="Proteomes" id="UP000305202"/>
    </source>
</evidence>
<dbReference type="PROSITE" id="PS00189">
    <property type="entry name" value="LIPOYL"/>
    <property type="match status" value="1"/>
</dbReference>
<sequence>MSTVPTELKYTSSHEWVRNEGDGIYTVGITEHAQELLGDMVFVDLPEIGAEFAASDDCAVAESVKAASDIYAPISGEIVAINEDLDASPELVNSAPYAEGWLFQIKAADESELAGLLDANAYEATLEEDDEDDDE</sequence>
<dbReference type="PANTHER" id="PTHR11715">
    <property type="entry name" value="GLYCINE CLEAVAGE SYSTEM H PROTEIN"/>
    <property type="match status" value="1"/>
</dbReference>
<dbReference type="PANTHER" id="PTHR11715:SF3">
    <property type="entry name" value="GLYCINE CLEAVAGE SYSTEM H PROTEIN-RELATED"/>
    <property type="match status" value="1"/>
</dbReference>
<dbReference type="NCBIfam" id="NF002270">
    <property type="entry name" value="PRK01202.1"/>
    <property type="match status" value="1"/>
</dbReference>
<organism evidence="5 6">
    <name type="scientific">Martelella alba</name>
    <dbReference type="NCBI Taxonomy" id="2590451"/>
    <lineage>
        <taxon>Bacteria</taxon>
        <taxon>Pseudomonadati</taxon>
        <taxon>Pseudomonadota</taxon>
        <taxon>Alphaproteobacteria</taxon>
        <taxon>Hyphomicrobiales</taxon>
        <taxon>Aurantimonadaceae</taxon>
        <taxon>Martelella</taxon>
    </lineage>
</organism>
<dbReference type="NCBIfam" id="TIGR00527">
    <property type="entry name" value="gcvH"/>
    <property type="match status" value="1"/>
</dbReference>
<keyword evidence="2 3" id="KW-0450">Lipoyl</keyword>
<dbReference type="InterPro" id="IPR033753">
    <property type="entry name" value="GCV_H/Fam206"/>
</dbReference>
<evidence type="ECO:0000256" key="1">
    <source>
        <dbReference type="ARBA" id="ARBA00009249"/>
    </source>
</evidence>
<comment type="subunit">
    <text evidence="3">The glycine cleavage system is composed of four proteins: P, T, L and H.</text>
</comment>
<name>A0ABY2SG36_9HYPH</name>
<dbReference type="InterPro" id="IPR000089">
    <property type="entry name" value="Biotin_lipoyl"/>
</dbReference>
<dbReference type="Proteomes" id="UP000305202">
    <property type="component" value="Unassembled WGS sequence"/>
</dbReference>
<comment type="cofactor">
    <cofactor evidence="3">
        <name>(R)-lipoate</name>
        <dbReference type="ChEBI" id="CHEBI:83088"/>
    </cofactor>
    <text evidence="3">Binds 1 lipoyl cofactor covalently.</text>
</comment>
<dbReference type="InterPro" id="IPR002930">
    <property type="entry name" value="GCV_H"/>
</dbReference>
<dbReference type="Pfam" id="PF01597">
    <property type="entry name" value="GCV_H"/>
    <property type="match status" value="1"/>
</dbReference>
<feature type="domain" description="Lipoyl-binding" evidence="4">
    <location>
        <begin position="24"/>
        <end position="106"/>
    </location>
</feature>
<gene>
    <name evidence="3 5" type="primary">gcvH</name>
    <name evidence="5" type="ORF">FCN80_20415</name>
</gene>
<feature type="modified residue" description="N6-lipoyllysine" evidence="3">
    <location>
        <position position="65"/>
    </location>
</feature>
<evidence type="ECO:0000313" key="5">
    <source>
        <dbReference type="EMBL" id="TKI03780.1"/>
    </source>
</evidence>
<dbReference type="InterPro" id="IPR003016">
    <property type="entry name" value="2-oxoA_DH_lipoyl-BS"/>
</dbReference>
<reference evidence="5 6" key="1">
    <citation type="submission" date="2019-04" db="EMBL/GenBank/DDBJ databases">
        <authorList>
            <person name="Li M."/>
            <person name="Gao C."/>
        </authorList>
    </citation>
    <scope>NUCLEOTIDE SEQUENCE [LARGE SCALE GENOMIC DNA]</scope>
    <source>
        <strain evidence="5 6">BGMRC 2031</strain>
    </source>
</reference>
<dbReference type="PROSITE" id="PS50968">
    <property type="entry name" value="BIOTINYL_LIPOYL"/>
    <property type="match status" value="1"/>
</dbReference>
<comment type="similarity">
    <text evidence="1 3">Belongs to the GcvH family.</text>
</comment>
<keyword evidence="6" id="KW-1185">Reference proteome</keyword>
<evidence type="ECO:0000259" key="4">
    <source>
        <dbReference type="PROSITE" id="PS50968"/>
    </source>
</evidence>
<dbReference type="RefSeq" id="WP_136992192.1">
    <property type="nucleotide sequence ID" value="NZ_SZPQ01000038.1"/>
</dbReference>
<evidence type="ECO:0000256" key="2">
    <source>
        <dbReference type="ARBA" id="ARBA00022823"/>
    </source>
</evidence>
<comment type="function">
    <text evidence="3">The glycine cleavage system catalyzes the degradation of glycine. The H protein shuttles the methylamine group of glycine from the P protein to the T protein.</text>
</comment>
<proteinExistence type="inferred from homology"/>
<comment type="caution">
    <text evidence="5">The sequence shown here is derived from an EMBL/GenBank/DDBJ whole genome shotgun (WGS) entry which is preliminary data.</text>
</comment>
<dbReference type="SUPFAM" id="SSF51230">
    <property type="entry name" value="Single hybrid motif"/>
    <property type="match status" value="1"/>
</dbReference>
<dbReference type="CDD" id="cd06848">
    <property type="entry name" value="GCS_H"/>
    <property type="match status" value="1"/>
</dbReference>
<dbReference type="EMBL" id="SZPQ01000038">
    <property type="protein sequence ID" value="TKI03780.1"/>
    <property type="molecule type" value="Genomic_DNA"/>
</dbReference>